<organism evidence="1 2">
    <name type="scientific">Boeremia exigua</name>
    <dbReference type="NCBI Taxonomy" id="749465"/>
    <lineage>
        <taxon>Eukaryota</taxon>
        <taxon>Fungi</taxon>
        <taxon>Dikarya</taxon>
        <taxon>Ascomycota</taxon>
        <taxon>Pezizomycotina</taxon>
        <taxon>Dothideomycetes</taxon>
        <taxon>Pleosporomycetidae</taxon>
        <taxon>Pleosporales</taxon>
        <taxon>Pleosporineae</taxon>
        <taxon>Didymellaceae</taxon>
        <taxon>Boeremia</taxon>
    </lineage>
</organism>
<dbReference type="EMBL" id="JAPHNI010001954">
    <property type="protein sequence ID" value="KAJ8104532.1"/>
    <property type="molecule type" value="Genomic_DNA"/>
</dbReference>
<evidence type="ECO:0000313" key="1">
    <source>
        <dbReference type="EMBL" id="KAJ8104532.1"/>
    </source>
</evidence>
<dbReference type="Proteomes" id="UP001153331">
    <property type="component" value="Unassembled WGS sequence"/>
</dbReference>
<keyword evidence="2" id="KW-1185">Reference proteome</keyword>
<evidence type="ECO:0000313" key="2">
    <source>
        <dbReference type="Proteomes" id="UP001153331"/>
    </source>
</evidence>
<proteinExistence type="predicted"/>
<gene>
    <name evidence="1" type="ORF">OPT61_g10708</name>
</gene>
<name>A0ACC2HND7_9PLEO</name>
<reference evidence="1" key="1">
    <citation type="submission" date="2022-11" db="EMBL/GenBank/DDBJ databases">
        <title>Genome Sequence of Boeremia exigua.</title>
        <authorList>
            <person name="Buettner E."/>
        </authorList>
    </citation>
    <scope>NUCLEOTIDE SEQUENCE</scope>
    <source>
        <strain evidence="1">CU02</strain>
    </source>
</reference>
<sequence>MHPYRAGSTQERNQRRLHHIRVNPDAPNFLTPARDNAAYVRRRLGVLVRPDRVLRVIHDVEFYAEAAQGVGEGGNSAVARALDFVLLPVDFEDAAEDAAEVGGFAEARVALEVVGVFEEGGDFGGEEFAAEVVGFFLHDLGEGDLETPR</sequence>
<protein>
    <submittedName>
        <fullName evidence="1">Uncharacterized protein</fullName>
    </submittedName>
</protein>
<comment type="caution">
    <text evidence="1">The sequence shown here is derived from an EMBL/GenBank/DDBJ whole genome shotgun (WGS) entry which is preliminary data.</text>
</comment>
<accession>A0ACC2HND7</accession>